<dbReference type="Gene3D" id="3.10.180.10">
    <property type="entry name" value="2,3-Dihydroxybiphenyl 1,2-Dioxygenase, domain 1"/>
    <property type="match status" value="1"/>
</dbReference>
<sequence>MTDAVPRGTLHHVELWVPDLARAERSWGWLLGRLGHRPYQSWDRGRSWRLGGTYVVVEQSPDLVDDLHDRRRPGLNHLALHAGTRAELDALVDDAPAHGWTLLFAERHPFAGGADHCAGYLVDEDGFEIELVAHGE</sequence>
<evidence type="ECO:0000313" key="3">
    <source>
        <dbReference type="Proteomes" id="UP001501138"/>
    </source>
</evidence>
<dbReference type="SUPFAM" id="SSF54593">
    <property type="entry name" value="Glyoxalase/Bleomycin resistance protein/Dihydroxybiphenyl dioxygenase"/>
    <property type="match status" value="1"/>
</dbReference>
<protein>
    <recommendedName>
        <fullName evidence="1">VOC domain-containing protein</fullName>
    </recommendedName>
</protein>
<dbReference type="Pfam" id="PF13669">
    <property type="entry name" value="Glyoxalase_4"/>
    <property type="match status" value="1"/>
</dbReference>
<dbReference type="RefSeq" id="WP_344248912.1">
    <property type="nucleotide sequence ID" value="NZ_BAAAPM010000005.1"/>
</dbReference>
<dbReference type="InterPro" id="IPR037523">
    <property type="entry name" value="VOC_core"/>
</dbReference>
<reference evidence="2 3" key="1">
    <citation type="journal article" date="2019" name="Int. J. Syst. Evol. Microbiol.">
        <title>The Global Catalogue of Microorganisms (GCM) 10K type strain sequencing project: providing services to taxonomists for standard genome sequencing and annotation.</title>
        <authorList>
            <consortium name="The Broad Institute Genomics Platform"/>
            <consortium name="The Broad Institute Genome Sequencing Center for Infectious Disease"/>
            <person name="Wu L."/>
            <person name="Ma J."/>
        </authorList>
    </citation>
    <scope>NUCLEOTIDE SEQUENCE [LARGE SCALE GENOMIC DNA]</scope>
    <source>
        <strain evidence="2 3">JCM 15589</strain>
    </source>
</reference>
<proteinExistence type="predicted"/>
<name>A0ABN2JJL2_9MICO</name>
<dbReference type="PANTHER" id="PTHR36113:SF6">
    <property type="entry name" value="FOSFOMYCIN RESISTANCE PROTEIN FOSX"/>
    <property type="match status" value="1"/>
</dbReference>
<comment type="caution">
    <text evidence="2">The sequence shown here is derived from an EMBL/GenBank/DDBJ whole genome shotgun (WGS) entry which is preliminary data.</text>
</comment>
<dbReference type="InterPro" id="IPR051332">
    <property type="entry name" value="Fosfomycin_Res_Enzymes"/>
</dbReference>
<accession>A0ABN2JJL2</accession>
<evidence type="ECO:0000313" key="2">
    <source>
        <dbReference type="EMBL" id="GAA1729466.1"/>
    </source>
</evidence>
<dbReference type="PROSITE" id="PS51819">
    <property type="entry name" value="VOC"/>
    <property type="match status" value="1"/>
</dbReference>
<dbReference type="Proteomes" id="UP001501138">
    <property type="component" value="Unassembled WGS sequence"/>
</dbReference>
<feature type="domain" description="VOC" evidence="1">
    <location>
        <begin position="9"/>
        <end position="134"/>
    </location>
</feature>
<evidence type="ECO:0000259" key="1">
    <source>
        <dbReference type="PROSITE" id="PS51819"/>
    </source>
</evidence>
<gene>
    <name evidence="2" type="ORF">GCM10009809_26330</name>
</gene>
<dbReference type="InterPro" id="IPR029068">
    <property type="entry name" value="Glyas_Bleomycin-R_OHBP_Dase"/>
</dbReference>
<dbReference type="EMBL" id="BAAAPM010000005">
    <property type="protein sequence ID" value="GAA1729466.1"/>
    <property type="molecule type" value="Genomic_DNA"/>
</dbReference>
<organism evidence="2 3">
    <name type="scientific">Isoptericola hypogeus</name>
    <dbReference type="NCBI Taxonomy" id="300179"/>
    <lineage>
        <taxon>Bacteria</taxon>
        <taxon>Bacillati</taxon>
        <taxon>Actinomycetota</taxon>
        <taxon>Actinomycetes</taxon>
        <taxon>Micrococcales</taxon>
        <taxon>Promicromonosporaceae</taxon>
        <taxon>Isoptericola</taxon>
    </lineage>
</organism>
<dbReference type="PANTHER" id="PTHR36113">
    <property type="entry name" value="LYASE, PUTATIVE-RELATED-RELATED"/>
    <property type="match status" value="1"/>
</dbReference>
<keyword evidence="3" id="KW-1185">Reference proteome</keyword>